<evidence type="ECO:0000313" key="3">
    <source>
        <dbReference type="EMBL" id="OHT21148.1"/>
    </source>
</evidence>
<feature type="compositionally biased region" description="Basic and acidic residues" evidence="1">
    <location>
        <begin position="184"/>
        <end position="198"/>
    </location>
</feature>
<evidence type="ECO:0000256" key="1">
    <source>
        <dbReference type="SAM" id="MobiDB-lite"/>
    </source>
</evidence>
<reference evidence="3 4" key="1">
    <citation type="submission" date="2016-09" db="EMBL/GenBank/DDBJ databases">
        <title>Metabolic pathway, cell adaptation mechanisms and a novel monoxygenase revealed through proteogenomic-transcription analysis of a Sphingomonas haloaromaticamans strain degrading the fungicide ortho-phenylphenol.</title>
        <authorList>
            <person name="Perruchon C."/>
            <person name="Papadopoulou E.S."/>
            <person name="Rousidou C."/>
            <person name="Vasileiadis S."/>
            <person name="Tanou G."/>
            <person name="Amoutzias G."/>
            <person name="Molassiotis A."/>
            <person name="Karpouzas D.G."/>
        </authorList>
    </citation>
    <scope>NUCLEOTIDE SEQUENCE [LARGE SCALE GENOMIC DNA]</scope>
    <source>
        <strain evidence="3 4">P3</strain>
    </source>
</reference>
<name>A0A1S1HGH5_9SPHN</name>
<proteinExistence type="predicted"/>
<sequence length="205" mass="21806">MKAKRSFPHGSATALALALAGITAMTAAASPAAATARLPENPGAAPAVLHGDDIDGFTAVLQDAGYKARIRTREDGQRYIDSAAGGVSFTVNFTECEGAKGCRGIRFLAWLTRPPTLDAKAVNEWNEGYRMARAAIDADDDLVLDYYISLVGGVSAANFLDSFDWWTTLVGDFRGFVEDKGTKALEPTKPDTRRDFSATEHGGTG</sequence>
<feature type="region of interest" description="Disordered" evidence="1">
    <location>
        <begin position="184"/>
        <end position="205"/>
    </location>
</feature>
<accession>A0A1S1HGH5</accession>
<dbReference type="EMBL" id="MIPT01000001">
    <property type="protein sequence ID" value="OHT21148.1"/>
    <property type="molecule type" value="Genomic_DNA"/>
</dbReference>
<comment type="caution">
    <text evidence="3">The sequence shown here is derived from an EMBL/GenBank/DDBJ whole genome shotgun (WGS) entry which is preliminary data.</text>
</comment>
<feature type="chain" id="PRO_5010236642" description="YbjN domain-containing protein" evidence="2">
    <location>
        <begin position="30"/>
        <end position="205"/>
    </location>
</feature>
<evidence type="ECO:0008006" key="5">
    <source>
        <dbReference type="Google" id="ProtNLM"/>
    </source>
</evidence>
<keyword evidence="2" id="KW-0732">Signal</keyword>
<gene>
    <name evidence="3" type="ORF">BHE75_03153</name>
</gene>
<keyword evidence="4" id="KW-1185">Reference proteome</keyword>
<evidence type="ECO:0000313" key="4">
    <source>
        <dbReference type="Proteomes" id="UP000179467"/>
    </source>
</evidence>
<dbReference type="AlphaFoldDB" id="A0A1S1HGH5"/>
<organism evidence="3 4">
    <name type="scientific">Edaphosphingomonas haloaromaticamans</name>
    <dbReference type="NCBI Taxonomy" id="653954"/>
    <lineage>
        <taxon>Bacteria</taxon>
        <taxon>Pseudomonadati</taxon>
        <taxon>Pseudomonadota</taxon>
        <taxon>Alphaproteobacteria</taxon>
        <taxon>Sphingomonadales</taxon>
        <taxon>Rhizorhabdaceae</taxon>
        <taxon>Edaphosphingomonas</taxon>
    </lineage>
</organism>
<dbReference type="InterPro" id="IPR019660">
    <property type="entry name" value="Put_sensory_transdc_reg_YbjN"/>
</dbReference>
<feature type="signal peptide" evidence="2">
    <location>
        <begin position="1"/>
        <end position="29"/>
    </location>
</feature>
<dbReference type="Proteomes" id="UP000179467">
    <property type="component" value="Unassembled WGS sequence"/>
</dbReference>
<evidence type="ECO:0000256" key="2">
    <source>
        <dbReference type="SAM" id="SignalP"/>
    </source>
</evidence>
<protein>
    <recommendedName>
        <fullName evidence="5">YbjN domain-containing protein</fullName>
    </recommendedName>
</protein>
<dbReference type="Pfam" id="PF10722">
    <property type="entry name" value="YbjN"/>
    <property type="match status" value="1"/>
</dbReference>
<dbReference type="RefSeq" id="WP_015457675.1">
    <property type="nucleotide sequence ID" value="NZ_MIPT01000001.1"/>
</dbReference>